<proteinExistence type="predicted"/>
<keyword evidence="2" id="KW-1185">Reference proteome</keyword>
<gene>
    <name evidence="1" type="ORF">HGM15179_013055</name>
</gene>
<sequence>MKIRWSEDKLGSLVNTKLTMSCQCCPGLHEAEHCQQVKRGGAFPVGGKNHKPWDKEEKTGKVLSYKPLVAFGDDTNGLVEEERAQHVVYSDGSRALDMVSHSSISAAKVVKIGWTDGKLARLPNMISGVESNWLVIISGIPHQLIQGQILINVSINEQSGGNDDKYSSALQMTPVLGPTNKLGGRTVIQR</sequence>
<protein>
    <submittedName>
        <fullName evidence="1">Uncharacterized protein</fullName>
    </submittedName>
</protein>
<dbReference type="Proteomes" id="UP000796761">
    <property type="component" value="Unassembled WGS sequence"/>
</dbReference>
<comment type="caution">
    <text evidence="1">The sequence shown here is derived from an EMBL/GenBank/DDBJ whole genome shotgun (WGS) entry which is preliminary data.</text>
</comment>
<evidence type="ECO:0000313" key="2">
    <source>
        <dbReference type="Proteomes" id="UP000796761"/>
    </source>
</evidence>
<accession>A0A8K1LHB6</accession>
<name>A0A8K1LHB6_9PASS</name>
<dbReference type="EMBL" id="SWJQ01000465">
    <property type="protein sequence ID" value="TRZ14045.1"/>
    <property type="molecule type" value="Genomic_DNA"/>
</dbReference>
<organism evidence="1 2">
    <name type="scientific">Zosterops borbonicus</name>
    <dbReference type="NCBI Taxonomy" id="364589"/>
    <lineage>
        <taxon>Eukaryota</taxon>
        <taxon>Metazoa</taxon>
        <taxon>Chordata</taxon>
        <taxon>Craniata</taxon>
        <taxon>Vertebrata</taxon>
        <taxon>Euteleostomi</taxon>
        <taxon>Archelosauria</taxon>
        <taxon>Archosauria</taxon>
        <taxon>Dinosauria</taxon>
        <taxon>Saurischia</taxon>
        <taxon>Theropoda</taxon>
        <taxon>Coelurosauria</taxon>
        <taxon>Aves</taxon>
        <taxon>Neognathae</taxon>
        <taxon>Neoaves</taxon>
        <taxon>Telluraves</taxon>
        <taxon>Australaves</taxon>
        <taxon>Passeriformes</taxon>
        <taxon>Sylvioidea</taxon>
        <taxon>Zosteropidae</taxon>
        <taxon>Zosterops</taxon>
    </lineage>
</organism>
<reference evidence="1" key="1">
    <citation type="submission" date="2019-04" db="EMBL/GenBank/DDBJ databases">
        <title>Genome assembly of Zosterops borbonicus 15179.</title>
        <authorList>
            <person name="Leroy T."/>
            <person name="Anselmetti Y."/>
            <person name="Tilak M.-K."/>
            <person name="Nabholz B."/>
        </authorList>
    </citation>
    <scope>NUCLEOTIDE SEQUENCE</scope>
    <source>
        <strain evidence="1">HGM_15179</strain>
        <tissue evidence="1">Muscle</tissue>
    </source>
</reference>
<dbReference type="AlphaFoldDB" id="A0A8K1LHB6"/>
<evidence type="ECO:0000313" key="1">
    <source>
        <dbReference type="EMBL" id="TRZ14045.1"/>
    </source>
</evidence>